<name>A0A2R5G681_9STRA</name>
<dbReference type="InterPro" id="IPR006201">
    <property type="entry name" value="Neur_channel"/>
</dbReference>
<dbReference type="InterPro" id="IPR036734">
    <property type="entry name" value="Neur_chan_lig-bd_sf"/>
</dbReference>
<dbReference type="Gene3D" id="2.70.170.10">
    <property type="entry name" value="Neurotransmitter-gated ion-channel ligand-binding domain"/>
    <property type="match status" value="1"/>
</dbReference>
<dbReference type="InParanoid" id="A0A2R5G681"/>
<keyword evidence="1" id="KW-1133">Transmembrane helix</keyword>
<comment type="caution">
    <text evidence="2">The sequence shown here is derived from an EMBL/GenBank/DDBJ whole genome shotgun (WGS) entry which is preliminary data.</text>
</comment>
<dbReference type="InterPro" id="IPR038050">
    <property type="entry name" value="Neuro_actylchol_rec"/>
</dbReference>
<evidence type="ECO:0000256" key="1">
    <source>
        <dbReference type="SAM" id="Phobius"/>
    </source>
</evidence>
<dbReference type="EMBL" id="BEYU01000021">
    <property type="protein sequence ID" value="GBG26546.1"/>
    <property type="molecule type" value="Genomic_DNA"/>
</dbReference>
<reference evidence="2 3" key="1">
    <citation type="submission" date="2017-12" db="EMBL/GenBank/DDBJ databases">
        <title>Sequencing, de novo assembly and annotation of complete genome of a new Thraustochytrid species, strain FCC1311.</title>
        <authorList>
            <person name="Sedici K."/>
            <person name="Godart F."/>
            <person name="Aiese Cigliano R."/>
            <person name="Sanseverino W."/>
            <person name="Barakat M."/>
            <person name="Ortet P."/>
            <person name="Marechal E."/>
            <person name="Cagnac O."/>
            <person name="Amato A."/>
        </authorList>
    </citation>
    <scope>NUCLEOTIDE SEQUENCE [LARGE SCALE GENOMIC DNA]</scope>
</reference>
<keyword evidence="1" id="KW-0812">Transmembrane</keyword>
<dbReference type="Proteomes" id="UP000241890">
    <property type="component" value="Unassembled WGS sequence"/>
</dbReference>
<accession>A0A2R5G681</accession>
<sequence>MGYKTQVTAPAPEAVYVRFKITMVEVDDVQQLLKPSVDVFAYYEPTYEVEGVHKDSHMRFHNIAKPRWVPHIDFGNEVAEPLTTDESYWLDSEEDLIFMRWTVIPTVQDRFDHAAFPFDRQVLDVQLMSNNSQLKGWELTDPASFPVECSMHRQDWLVQCELAAVADMWDLKDVQLQVVNDSQAWSSSAHFQIFLQRSSDYFLWNIGFVYALIIGAQACLIAFPYNEARFDFAMALALTSVAFLFVSSAMVPKTSYLTRLDQYFLLGLVLLALRFLADTIMQFAFEVPVGEEGYRGECDFTDDEIGICRVDEFVTIALSGAWLFSSLVFLAFGKIVFRPSWDAVNRRVENPSKRSRIEFEIKGRADSPFETRVMSYQDIQNSVDINVSNSSFKNK</sequence>
<organism evidence="2 3">
    <name type="scientific">Hondaea fermentalgiana</name>
    <dbReference type="NCBI Taxonomy" id="2315210"/>
    <lineage>
        <taxon>Eukaryota</taxon>
        <taxon>Sar</taxon>
        <taxon>Stramenopiles</taxon>
        <taxon>Bigyra</taxon>
        <taxon>Labyrinthulomycetes</taxon>
        <taxon>Thraustochytrida</taxon>
        <taxon>Thraustochytriidae</taxon>
        <taxon>Hondaea</taxon>
    </lineage>
</organism>
<keyword evidence="3" id="KW-1185">Reference proteome</keyword>
<protein>
    <submittedName>
        <fullName evidence="2">Uncharacterized protein</fullName>
    </submittedName>
</protein>
<feature type="transmembrane region" description="Helical" evidence="1">
    <location>
        <begin position="313"/>
        <end position="337"/>
    </location>
</feature>
<dbReference type="AlphaFoldDB" id="A0A2R5G681"/>
<keyword evidence="1" id="KW-0472">Membrane</keyword>
<feature type="transmembrane region" description="Helical" evidence="1">
    <location>
        <begin position="202"/>
        <end position="226"/>
    </location>
</feature>
<dbReference type="Gene3D" id="1.20.58.390">
    <property type="entry name" value="Neurotransmitter-gated ion-channel transmembrane domain"/>
    <property type="match status" value="1"/>
</dbReference>
<evidence type="ECO:0000313" key="3">
    <source>
        <dbReference type="Proteomes" id="UP000241890"/>
    </source>
</evidence>
<dbReference type="GO" id="GO:0004888">
    <property type="term" value="F:transmembrane signaling receptor activity"/>
    <property type="evidence" value="ECO:0007669"/>
    <property type="project" value="InterPro"/>
</dbReference>
<dbReference type="GO" id="GO:0005230">
    <property type="term" value="F:extracellular ligand-gated monoatomic ion channel activity"/>
    <property type="evidence" value="ECO:0007669"/>
    <property type="project" value="InterPro"/>
</dbReference>
<evidence type="ECO:0000313" key="2">
    <source>
        <dbReference type="EMBL" id="GBG26546.1"/>
    </source>
</evidence>
<feature type="transmembrane region" description="Helical" evidence="1">
    <location>
        <begin position="263"/>
        <end position="285"/>
    </location>
</feature>
<proteinExistence type="predicted"/>
<dbReference type="GO" id="GO:0016020">
    <property type="term" value="C:membrane"/>
    <property type="evidence" value="ECO:0007669"/>
    <property type="project" value="InterPro"/>
</dbReference>
<dbReference type="PANTHER" id="PTHR18945">
    <property type="entry name" value="NEUROTRANSMITTER GATED ION CHANNEL"/>
    <property type="match status" value="1"/>
</dbReference>
<gene>
    <name evidence="2" type="ORF">FCC1311_027672</name>
</gene>
<feature type="transmembrane region" description="Helical" evidence="1">
    <location>
        <begin position="232"/>
        <end position="251"/>
    </location>
</feature>